<dbReference type="GO" id="GO:0008418">
    <property type="term" value="F:protein-N-terminal asparagine amidohydrolase activity"/>
    <property type="evidence" value="ECO:0007669"/>
    <property type="project" value="InterPro"/>
</dbReference>
<sequence>MEKIEGMTKKTEGMVIDKLGLIVPDEGLWPRGPFDTSFGPGDDILLALLENPNLISATSSFKANPERKFLAFDESGSERSKWVYIFQKEYATVDPALVDGYCIVEFLGSAVVANFVGTDEATTCVGLVIRNKKTGMTSVAHMDSPEIVEMGLSQMLSSLVANSLETEFEVHLIGGFEDVSLQQGNGSAISESPAYLDGYSFPLCSKIVHTLWSRDEKFHLQTFCVLGHNTRRDSDGKTYPFFNGFVVETASGIVIPAIFDGTSRCPDELVRRIRVSVSYEDANWKEKLLETYDCGSDCFKIAPCRW</sequence>
<dbReference type="EMBL" id="CP144693">
    <property type="protein sequence ID" value="WVY99687.1"/>
    <property type="molecule type" value="Genomic_DNA"/>
</dbReference>
<evidence type="ECO:0000313" key="2">
    <source>
        <dbReference type="Proteomes" id="UP001374535"/>
    </source>
</evidence>
<keyword evidence="2" id="KW-1185">Reference proteome</keyword>
<dbReference type="Proteomes" id="UP001374535">
    <property type="component" value="Chromosome 8"/>
</dbReference>
<dbReference type="InterPro" id="IPR026750">
    <property type="entry name" value="NTAN1"/>
</dbReference>
<dbReference type="Pfam" id="PF14736">
    <property type="entry name" value="N_Asn_amidohyd"/>
    <property type="match status" value="1"/>
</dbReference>
<evidence type="ECO:0000313" key="1">
    <source>
        <dbReference type="EMBL" id="WVY99687.1"/>
    </source>
</evidence>
<evidence type="ECO:0008006" key="3">
    <source>
        <dbReference type="Google" id="ProtNLM"/>
    </source>
</evidence>
<protein>
    <recommendedName>
        <fullName evidence="3">Protein N-terminal asparagine amidohydrolase</fullName>
    </recommendedName>
</protein>
<reference evidence="1 2" key="1">
    <citation type="journal article" date="2023" name="Life. Sci Alliance">
        <title>Evolutionary insights into 3D genome organization and epigenetic landscape of Vigna mungo.</title>
        <authorList>
            <person name="Junaid A."/>
            <person name="Singh B."/>
            <person name="Bhatia S."/>
        </authorList>
    </citation>
    <scope>NUCLEOTIDE SEQUENCE [LARGE SCALE GENOMIC DNA]</scope>
    <source>
        <strain evidence="1">Urdbean</strain>
    </source>
</reference>
<dbReference type="PANTHER" id="PTHR12498:SF0">
    <property type="entry name" value="PROTEIN N-TERMINAL ASPARAGINE AMIDOHYDROLASE"/>
    <property type="match status" value="1"/>
</dbReference>
<dbReference type="AlphaFoldDB" id="A0AAQ3RNT9"/>
<accession>A0AAQ3RNT9</accession>
<proteinExistence type="predicted"/>
<dbReference type="PANTHER" id="PTHR12498">
    <property type="entry name" value="N-TERMINAL ASPARAGINE AMIDOHYDROLASE"/>
    <property type="match status" value="1"/>
</dbReference>
<dbReference type="GO" id="GO:0005634">
    <property type="term" value="C:nucleus"/>
    <property type="evidence" value="ECO:0007669"/>
    <property type="project" value="TreeGrafter"/>
</dbReference>
<dbReference type="GO" id="GO:0006511">
    <property type="term" value="P:ubiquitin-dependent protein catabolic process"/>
    <property type="evidence" value="ECO:0007669"/>
    <property type="project" value="TreeGrafter"/>
</dbReference>
<gene>
    <name evidence="1" type="ORF">V8G54_025757</name>
</gene>
<organism evidence="1 2">
    <name type="scientific">Vigna mungo</name>
    <name type="common">Black gram</name>
    <name type="synonym">Phaseolus mungo</name>
    <dbReference type="NCBI Taxonomy" id="3915"/>
    <lineage>
        <taxon>Eukaryota</taxon>
        <taxon>Viridiplantae</taxon>
        <taxon>Streptophyta</taxon>
        <taxon>Embryophyta</taxon>
        <taxon>Tracheophyta</taxon>
        <taxon>Spermatophyta</taxon>
        <taxon>Magnoliopsida</taxon>
        <taxon>eudicotyledons</taxon>
        <taxon>Gunneridae</taxon>
        <taxon>Pentapetalae</taxon>
        <taxon>rosids</taxon>
        <taxon>fabids</taxon>
        <taxon>Fabales</taxon>
        <taxon>Fabaceae</taxon>
        <taxon>Papilionoideae</taxon>
        <taxon>50 kb inversion clade</taxon>
        <taxon>NPAAA clade</taxon>
        <taxon>indigoferoid/millettioid clade</taxon>
        <taxon>Phaseoleae</taxon>
        <taxon>Vigna</taxon>
    </lineage>
</organism>
<name>A0AAQ3RNT9_VIGMU</name>